<evidence type="ECO:0000259" key="5">
    <source>
        <dbReference type="PROSITE" id="PS50113"/>
    </source>
</evidence>
<dbReference type="Gene3D" id="3.30.450.20">
    <property type="entry name" value="PAS domain"/>
    <property type="match status" value="1"/>
</dbReference>
<protein>
    <recommendedName>
        <fullName evidence="8">PAS domain-containing protein</fullName>
    </recommendedName>
</protein>
<evidence type="ECO:0000256" key="1">
    <source>
        <dbReference type="ARBA" id="ARBA00023015"/>
    </source>
</evidence>
<proteinExistence type="predicted"/>
<dbReference type="SMART" id="SM00421">
    <property type="entry name" value="HTH_LUXR"/>
    <property type="match status" value="1"/>
</dbReference>
<evidence type="ECO:0000259" key="4">
    <source>
        <dbReference type="PROSITE" id="PS50043"/>
    </source>
</evidence>
<dbReference type="CDD" id="cd00130">
    <property type="entry name" value="PAS"/>
    <property type="match status" value="1"/>
</dbReference>
<evidence type="ECO:0008006" key="8">
    <source>
        <dbReference type="Google" id="ProtNLM"/>
    </source>
</evidence>
<feature type="domain" description="PAC" evidence="5">
    <location>
        <begin position="115"/>
        <end position="167"/>
    </location>
</feature>
<dbReference type="Pfam" id="PF08447">
    <property type="entry name" value="PAS_3"/>
    <property type="match status" value="1"/>
</dbReference>
<dbReference type="InterPro" id="IPR035965">
    <property type="entry name" value="PAS-like_dom_sf"/>
</dbReference>
<dbReference type="SMART" id="SM00086">
    <property type="entry name" value="PAC"/>
    <property type="match status" value="1"/>
</dbReference>
<keyword evidence="3" id="KW-0804">Transcription</keyword>
<dbReference type="InterPro" id="IPR036388">
    <property type="entry name" value="WH-like_DNA-bd_sf"/>
</dbReference>
<organism evidence="6 7">
    <name type="scientific">Nemorincola caseinilytica</name>
    <dbReference type="NCBI Taxonomy" id="2054315"/>
    <lineage>
        <taxon>Bacteria</taxon>
        <taxon>Pseudomonadati</taxon>
        <taxon>Bacteroidota</taxon>
        <taxon>Chitinophagia</taxon>
        <taxon>Chitinophagales</taxon>
        <taxon>Chitinophagaceae</taxon>
        <taxon>Nemorincola</taxon>
    </lineage>
</organism>
<dbReference type="PANTHER" id="PTHR44688:SF16">
    <property type="entry name" value="DNA-BINDING TRANSCRIPTIONAL ACTIVATOR DEVR_DOSR"/>
    <property type="match status" value="1"/>
</dbReference>
<comment type="caution">
    <text evidence="6">The sequence shown here is derived from an EMBL/GenBank/DDBJ whole genome shotgun (WGS) entry which is preliminary data.</text>
</comment>
<dbReference type="SUPFAM" id="SSF55785">
    <property type="entry name" value="PYP-like sensor domain (PAS domain)"/>
    <property type="match status" value="1"/>
</dbReference>
<dbReference type="PROSITE" id="PS50113">
    <property type="entry name" value="PAC"/>
    <property type="match status" value="1"/>
</dbReference>
<dbReference type="PANTHER" id="PTHR44688">
    <property type="entry name" value="DNA-BINDING TRANSCRIPTIONAL ACTIVATOR DEVR_DOSR"/>
    <property type="match status" value="1"/>
</dbReference>
<dbReference type="InterPro" id="IPR000700">
    <property type="entry name" value="PAS-assoc_C"/>
</dbReference>
<dbReference type="PRINTS" id="PR00038">
    <property type="entry name" value="HTHLUXR"/>
</dbReference>
<evidence type="ECO:0000256" key="3">
    <source>
        <dbReference type="ARBA" id="ARBA00023163"/>
    </source>
</evidence>
<dbReference type="InterPro" id="IPR001610">
    <property type="entry name" value="PAC"/>
</dbReference>
<dbReference type="EMBL" id="BAABFA010000001">
    <property type="protein sequence ID" value="GAA4459313.1"/>
    <property type="molecule type" value="Genomic_DNA"/>
</dbReference>
<reference evidence="7" key="1">
    <citation type="journal article" date="2019" name="Int. J. Syst. Evol. Microbiol.">
        <title>The Global Catalogue of Microorganisms (GCM) 10K type strain sequencing project: providing services to taxonomists for standard genome sequencing and annotation.</title>
        <authorList>
            <consortium name="The Broad Institute Genomics Platform"/>
            <consortium name="The Broad Institute Genome Sequencing Center for Infectious Disease"/>
            <person name="Wu L."/>
            <person name="Ma J."/>
        </authorList>
    </citation>
    <scope>NUCLEOTIDE SEQUENCE [LARGE SCALE GENOMIC DNA]</scope>
    <source>
        <strain evidence="7">JCM 32105</strain>
    </source>
</reference>
<feature type="domain" description="HTH luxR-type" evidence="4">
    <location>
        <begin position="186"/>
        <end position="251"/>
    </location>
</feature>
<dbReference type="PROSITE" id="PS00622">
    <property type="entry name" value="HTH_LUXR_1"/>
    <property type="match status" value="1"/>
</dbReference>
<evidence type="ECO:0000256" key="2">
    <source>
        <dbReference type="ARBA" id="ARBA00023125"/>
    </source>
</evidence>
<dbReference type="InterPro" id="IPR000014">
    <property type="entry name" value="PAS"/>
</dbReference>
<sequence length="253" mass="29097">MNVPIFTMADKVWRGLVGDAGLAELQFELEVHKQLLNIFQVGDYYYMIFNLHDTRFDKVSESIRQVLGYEPEDVDVPFFLSNIHPEDQPWFLTFEQKVVEFFNSLAPAQTPNYKVRYDYRIKKKDGSYIRVLQQVVTIQQEENKVLRTLVVHTDITHIKRTGKPVLSFIGMNGEPSYVDVDVKNLLAPAPEMLSPREKEVLRLLIEGMDSRHIGEALFISKLTVDTHRKNLLKKTGCTNTATLIAAAIKKGWI</sequence>
<accession>A0ABP8N0N9</accession>
<keyword evidence="7" id="KW-1185">Reference proteome</keyword>
<dbReference type="Gene3D" id="1.10.10.10">
    <property type="entry name" value="Winged helix-like DNA-binding domain superfamily/Winged helix DNA-binding domain"/>
    <property type="match status" value="1"/>
</dbReference>
<dbReference type="NCBIfam" id="TIGR00229">
    <property type="entry name" value="sensory_box"/>
    <property type="match status" value="1"/>
</dbReference>
<dbReference type="InterPro" id="IPR013655">
    <property type="entry name" value="PAS_fold_3"/>
</dbReference>
<evidence type="ECO:0000313" key="6">
    <source>
        <dbReference type="EMBL" id="GAA4459313.1"/>
    </source>
</evidence>
<dbReference type="RefSeq" id="WP_345076601.1">
    <property type="nucleotide sequence ID" value="NZ_BAABFA010000001.1"/>
</dbReference>
<keyword evidence="2" id="KW-0238">DNA-binding</keyword>
<dbReference type="InterPro" id="IPR016032">
    <property type="entry name" value="Sig_transdc_resp-reg_C-effctor"/>
</dbReference>
<dbReference type="PROSITE" id="PS50043">
    <property type="entry name" value="HTH_LUXR_2"/>
    <property type="match status" value="1"/>
</dbReference>
<dbReference type="Proteomes" id="UP001500067">
    <property type="component" value="Unassembled WGS sequence"/>
</dbReference>
<gene>
    <name evidence="6" type="ORF">GCM10023093_00080</name>
</gene>
<name>A0ABP8N0N9_9BACT</name>
<evidence type="ECO:0000313" key="7">
    <source>
        <dbReference type="Proteomes" id="UP001500067"/>
    </source>
</evidence>
<dbReference type="InterPro" id="IPR000792">
    <property type="entry name" value="Tscrpt_reg_LuxR_C"/>
</dbReference>
<dbReference type="Pfam" id="PF00196">
    <property type="entry name" value="GerE"/>
    <property type="match status" value="1"/>
</dbReference>
<keyword evidence="1" id="KW-0805">Transcription regulation</keyword>
<dbReference type="SUPFAM" id="SSF46894">
    <property type="entry name" value="C-terminal effector domain of the bipartite response regulators"/>
    <property type="match status" value="1"/>
</dbReference>
<dbReference type="CDD" id="cd06170">
    <property type="entry name" value="LuxR_C_like"/>
    <property type="match status" value="1"/>
</dbReference>